<dbReference type="STRING" id="198616.SAMN05216193_10476"/>
<dbReference type="OrthoDB" id="7027667at2"/>
<dbReference type="RefSeq" id="WP_084314346.1">
    <property type="nucleotide sequence ID" value="NZ_FNIJ01000004.1"/>
</dbReference>
<keyword evidence="1" id="KW-0812">Transmembrane</keyword>
<sequence>MEYDIARLGGTFCLALAFATFILLVRSYRPRGVAAFWYDLTLLGIALLLANWPHGIALFREFSAGPLLGWLLDGLATLVGCLLGWACARGIAHFLRLRRATARAKD</sequence>
<keyword evidence="1" id="KW-1133">Transmembrane helix</keyword>
<proteinExistence type="predicted"/>
<reference evidence="3" key="1">
    <citation type="submission" date="2016-10" db="EMBL/GenBank/DDBJ databases">
        <authorList>
            <person name="Varghese N."/>
            <person name="Submissions S."/>
        </authorList>
    </citation>
    <scope>NUCLEOTIDE SEQUENCE [LARGE SCALE GENOMIC DNA]</scope>
    <source>
        <strain evidence="3">JCM 21621</strain>
    </source>
</reference>
<name>A0A1H0CZ65_9PSED</name>
<protein>
    <submittedName>
        <fullName evidence="2">Uncharacterized protein</fullName>
    </submittedName>
</protein>
<evidence type="ECO:0000256" key="1">
    <source>
        <dbReference type="SAM" id="Phobius"/>
    </source>
</evidence>
<keyword evidence="3" id="KW-1185">Reference proteome</keyword>
<gene>
    <name evidence="2" type="ORF">SAMN05216193_10476</name>
</gene>
<dbReference type="AlphaFoldDB" id="A0A1H0CZ65"/>
<dbReference type="Proteomes" id="UP000242957">
    <property type="component" value="Unassembled WGS sequence"/>
</dbReference>
<evidence type="ECO:0000313" key="2">
    <source>
        <dbReference type="EMBL" id="SDN63200.1"/>
    </source>
</evidence>
<evidence type="ECO:0000313" key="3">
    <source>
        <dbReference type="Proteomes" id="UP000242957"/>
    </source>
</evidence>
<organism evidence="2 3">
    <name type="scientific">Pseudomonas jinjuensis</name>
    <dbReference type="NCBI Taxonomy" id="198616"/>
    <lineage>
        <taxon>Bacteria</taxon>
        <taxon>Pseudomonadati</taxon>
        <taxon>Pseudomonadota</taxon>
        <taxon>Gammaproteobacteria</taxon>
        <taxon>Pseudomonadales</taxon>
        <taxon>Pseudomonadaceae</taxon>
        <taxon>Pseudomonas</taxon>
    </lineage>
</organism>
<accession>A0A1H0CZ65</accession>
<dbReference type="EMBL" id="FNIJ01000004">
    <property type="protein sequence ID" value="SDN63200.1"/>
    <property type="molecule type" value="Genomic_DNA"/>
</dbReference>
<keyword evidence="1" id="KW-0472">Membrane</keyword>
<feature type="transmembrane region" description="Helical" evidence="1">
    <location>
        <begin position="36"/>
        <end position="55"/>
    </location>
</feature>
<feature type="transmembrane region" description="Helical" evidence="1">
    <location>
        <begin position="67"/>
        <end position="88"/>
    </location>
</feature>
<feature type="transmembrane region" description="Helical" evidence="1">
    <location>
        <begin position="6"/>
        <end position="24"/>
    </location>
</feature>